<dbReference type="SUPFAM" id="SSF103473">
    <property type="entry name" value="MFS general substrate transporter"/>
    <property type="match status" value="1"/>
</dbReference>
<evidence type="ECO:0000256" key="7">
    <source>
        <dbReference type="SAM" id="Phobius"/>
    </source>
</evidence>
<dbReference type="InterPro" id="IPR050171">
    <property type="entry name" value="MFS_Transporters"/>
</dbReference>
<protein>
    <submittedName>
        <fullName evidence="9">MFS transporter</fullName>
    </submittedName>
</protein>
<organism evidence="9 10">
    <name type="scientific">Candidatus Desulfatibia profunda</name>
    <dbReference type="NCBI Taxonomy" id="2841695"/>
    <lineage>
        <taxon>Bacteria</taxon>
        <taxon>Pseudomonadati</taxon>
        <taxon>Thermodesulfobacteriota</taxon>
        <taxon>Desulfobacteria</taxon>
        <taxon>Desulfobacterales</taxon>
        <taxon>Desulfobacterales incertae sedis</taxon>
        <taxon>Candidatus Desulfatibia</taxon>
    </lineage>
</organism>
<evidence type="ECO:0000256" key="5">
    <source>
        <dbReference type="ARBA" id="ARBA00022989"/>
    </source>
</evidence>
<keyword evidence="4 7" id="KW-0812">Transmembrane</keyword>
<dbReference type="EMBL" id="JACNJH010000052">
    <property type="protein sequence ID" value="MBC8359984.1"/>
    <property type="molecule type" value="Genomic_DNA"/>
</dbReference>
<feature type="transmembrane region" description="Helical" evidence="7">
    <location>
        <begin position="12"/>
        <end position="34"/>
    </location>
</feature>
<dbReference type="GO" id="GO:0005886">
    <property type="term" value="C:plasma membrane"/>
    <property type="evidence" value="ECO:0007669"/>
    <property type="project" value="UniProtKB-SubCell"/>
</dbReference>
<feature type="transmembrane region" description="Helical" evidence="7">
    <location>
        <begin position="99"/>
        <end position="120"/>
    </location>
</feature>
<dbReference type="InterPro" id="IPR001958">
    <property type="entry name" value="Tet-R_TetA/multi-R_MdtG-like"/>
</dbReference>
<feature type="transmembrane region" description="Helical" evidence="7">
    <location>
        <begin position="334"/>
        <end position="353"/>
    </location>
</feature>
<feature type="domain" description="Major facilitator superfamily (MFS) profile" evidence="8">
    <location>
        <begin position="8"/>
        <end position="388"/>
    </location>
</feature>
<dbReference type="InterPro" id="IPR020846">
    <property type="entry name" value="MFS_dom"/>
</dbReference>
<comment type="caution">
    <text evidence="9">The sequence shown here is derived from an EMBL/GenBank/DDBJ whole genome shotgun (WGS) entry which is preliminary data.</text>
</comment>
<comment type="subcellular location">
    <subcellularLocation>
        <location evidence="1">Cell membrane</location>
        <topology evidence="1">Multi-pass membrane protein</topology>
    </subcellularLocation>
</comment>
<keyword evidence="2" id="KW-0813">Transport</keyword>
<dbReference type="GO" id="GO:0022857">
    <property type="term" value="F:transmembrane transporter activity"/>
    <property type="evidence" value="ECO:0007669"/>
    <property type="project" value="InterPro"/>
</dbReference>
<feature type="transmembrane region" description="Helical" evidence="7">
    <location>
        <begin position="245"/>
        <end position="267"/>
    </location>
</feature>
<evidence type="ECO:0000256" key="4">
    <source>
        <dbReference type="ARBA" id="ARBA00022692"/>
    </source>
</evidence>
<accession>A0A8J6NLI1</accession>
<dbReference type="Gene3D" id="1.20.1250.20">
    <property type="entry name" value="MFS general substrate transporter like domains"/>
    <property type="match status" value="1"/>
</dbReference>
<evidence type="ECO:0000313" key="9">
    <source>
        <dbReference type="EMBL" id="MBC8359984.1"/>
    </source>
</evidence>
<evidence type="ECO:0000256" key="6">
    <source>
        <dbReference type="ARBA" id="ARBA00023136"/>
    </source>
</evidence>
<feature type="transmembrane region" description="Helical" evidence="7">
    <location>
        <begin position="299"/>
        <end position="322"/>
    </location>
</feature>
<evidence type="ECO:0000256" key="2">
    <source>
        <dbReference type="ARBA" id="ARBA00022448"/>
    </source>
</evidence>
<dbReference type="AlphaFoldDB" id="A0A8J6NLI1"/>
<dbReference type="CDD" id="cd17325">
    <property type="entry name" value="MFS_MdtG_SLC18_like"/>
    <property type="match status" value="1"/>
</dbReference>
<reference evidence="9 10" key="1">
    <citation type="submission" date="2020-08" db="EMBL/GenBank/DDBJ databases">
        <title>Bridging the membrane lipid divide: bacteria of the FCB group superphylum have the potential to synthesize archaeal ether lipids.</title>
        <authorList>
            <person name="Villanueva L."/>
            <person name="Von Meijenfeldt F.A.B."/>
            <person name="Westbye A.B."/>
            <person name="Yadav S."/>
            <person name="Hopmans E.C."/>
            <person name="Dutilh B.E."/>
            <person name="Sinninghe Damste J.S."/>
        </authorList>
    </citation>
    <scope>NUCLEOTIDE SEQUENCE [LARGE SCALE GENOMIC DNA]</scope>
    <source>
        <strain evidence="9">NIOZ-UU30</strain>
    </source>
</reference>
<gene>
    <name evidence="9" type="ORF">H8E23_01115</name>
</gene>
<feature type="transmembrane region" description="Helical" evidence="7">
    <location>
        <begin position="40"/>
        <end position="62"/>
    </location>
</feature>
<name>A0A8J6NLI1_9BACT</name>
<feature type="transmembrane region" description="Helical" evidence="7">
    <location>
        <begin position="160"/>
        <end position="183"/>
    </location>
</feature>
<dbReference type="PANTHER" id="PTHR23517:SF13">
    <property type="entry name" value="MAJOR FACILITATOR SUPERFAMILY MFS_1"/>
    <property type="match status" value="1"/>
</dbReference>
<dbReference type="PROSITE" id="PS50850">
    <property type="entry name" value="MFS"/>
    <property type="match status" value="1"/>
</dbReference>
<feature type="transmembrane region" description="Helical" evidence="7">
    <location>
        <begin position="209"/>
        <end position="233"/>
    </location>
</feature>
<feature type="transmembrane region" description="Helical" evidence="7">
    <location>
        <begin position="132"/>
        <end position="154"/>
    </location>
</feature>
<keyword evidence="3" id="KW-1003">Cell membrane</keyword>
<evidence type="ECO:0000313" key="10">
    <source>
        <dbReference type="Proteomes" id="UP000603434"/>
    </source>
</evidence>
<sequence>MNKLDKKIFGTLFFSIFATVTGVGIVVPLLPVYAHGLGATGLYIGLIFGSFSLSRTFLLPYFGRLSDKKGRKPMIIAGLLAYALVSLAFILAHNVEGLIAIRFLQGIASAMIMPATQAYVGDITPGGREGTTMGLFNMSMFTGLSIGPLIGGVINDSFGLNTSFVCMGFFALAGFLLSCFMLPPTRSEKVVIRGKEPSSWKWLLYDRDLAGLVFFRMAYAACIGVIWSFLPVLADAEFLLSSSSIGVLVTLGVFFSGLMHVPMGFVADRINRKMMVAAGGFIISYAIFSFEWAGSYTDLLIANVLFGIGGGIAMPALMALAVLKGNTTDAMGSVMGLMSMSHSLGMLAGSLFAGAMMDLFRLRHAFPFGAVIMMFSVGLFLVCTCHKNGAPARTDLRPGPLDL</sequence>
<evidence type="ECO:0000256" key="1">
    <source>
        <dbReference type="ARBA" id="ARBA00004651"/>
    </source>
</evidence>
<feature type="transmembrane region" description="Helical" evidence="7">
    <location>
        <begin position="74"/>
        <end position="93"/>
    </location>
</feature>
<dbReference type="Proteomes" id="UP000603434">
    <property type="component" value="Unassembled WGS sequence"/>
</dbReference>
<evidence type="ECO:0000259" key="8">
    <source>
        <dbReference type="PROSITE" id="PS50850"/>
    </source>
</evidence>
<dbReference type="Pfam" id="PF07690">
    <property type="entry name" value="MFS_1"/>
    <property type="match status" value="2"/>
</dbReference>
<dbReference type="InterPro" id="IPR036259">
    <property type="entry name" value="MFS_trans_sf"/>
</dbReference>
<dbReference type="PRINTS" id="PR01035">
    <property type="entry name" value="TCRTETA"/>
</dbReference>
<proteinExistence type="predicted"/>
<dbReference type="InterPro" id="IPR011701">
    <property type="entry name" value="MFS"/>
</dbReference>
<dbReference type="PANTHER" id="PTHR23517">
    <property type="entry name" value="RESISTANCE PROTEIN MDTM, PUTATIVE-RELATED-RELATED"/>
    <property type="match status" value="1"/>
</dbReference>
<keyword evidence="5 7" id="KW-1133">Transmembrane helix</keyword>
<feature type="transmembrane region" description="Helical" evidence="7">
    <location>
        <begin position="365"/>
        <end position="383"/>
    </location>
</feature>
<feature type="transmembrane region" description="Helical" evidence="7">
    <location>
        <begin position="274"/>
        <end position="293"/>
    </location>
</feature>
<keyword evidence="6 7" id="KW-0472">Membrane</keyword>
<evidence type="ECO:0000256" key="3">
    <source>
        <dbReference type="ARBA" id="ARBA00022475"/>
    </source>
</evidence>